<dbReference type="AlphaFoldDB" id="A0A3M7SUI3"/>
<dbReference type="Proteomes" id="UP000276133">
    <property type="component" value="Unassembled WGS sequence"/>
</dbReference>
<organism evidence="2 3">
    <name type="scientific">Brachionus plicatilis</name>
    <name type="common">Marine rotifer</name>
    <name type="synonym">Brachionus muelleri</name>
    <dbReference type="NCBI Taxonomy" id="10195"/>
    <lineage>
        <taxon>Eukaryota</taxon>
        <taxon>Metazoa</taxon>
        <taxon>Spiralia</taxon>
        <taxon>Gnathifera</taxon>
        <taxon>Rotifera</taxon>
        <taxon>Eurotatoria</taxon>
        <taxon>Monogononta</taxon>
        <taxon>Pseudotrocha</taxon>
        <taxon>Ploima</taxon>
        <taxon>Brachionidae</taxon>
        <taxon>Brachionus</taxon>
    </lineage>
</organism>
<proteinExistence type="predicted"/>
<evidence type="ECO:0000313" key="3">
    <source>
        <dbReference type="Proteomes" id="UP000276133"/>
    </source>
</evidence>
<keyword evidence="1" id="KW-0472">Membrane</keyword>
<dbReference type="EMBL" id="REGN01000748">
    <property type="protein sequence ID" value="RNA39474.1"/>
    <property type="molecule type" value="Genomic_DNA"/>
</dbReference>
<feature type="transmembrane region" description="Helical" evidence="1">
    <location>
        <begin position="12"/>
        <end position="36"/>
    </location>
</feature>
<gene>
    <name evidence="2" type="ORF">BpHYR1_042340</name>
</gene>
<keyword evidence="1" id="KW-1133">Transmembrane helix</keyword>
<sequence length="103" mass="12261">MSDQYTCSIIRFAIWISRCCLIVIVFAFFSHLPLCIKKLVIPKDNFQRVKDLKRLKAILMTRLEFLFCELFVLKIQSWKLKNFKKKKEKSLDKYIIKASIGNL</sequence>
<accession>A0A3M7SUI3</accession>
<name>A0A3M7SUI3_BRAPC</name>
<reference evidence="2 3" key="1">
    <citation type="journal article" date="2018" name="Sci. Rep.">
        <title>Genomic signatures of local adaptation to the degree of environmental predictability in rotifers.</title>
        <authorList>
            <person name="Franch-Gras L."/>
            <person name="Hahn C."/>
            <person name="Garcia-Roger E.M."/>
            <person name="Carmona M.J."/>
            <person name="Serra M."/>
            <person name="Gomez A."/>
        </authorList>
    </citation>
    <scope>NUCLEOTIDE SEQUENCE [LARGE SCALE GENOMIC DNA]</scope>
    <source>
        <strain evidence="2">HYR1</strain>
    </source>
</reference>
<evidence type="ECO:0000256" key="1">
    <source>
        <dbReference type="SAM" id="Phobius"/>
    </source>
</evidence>
<comment type="caution">
    <text evidence="2">The sequence shown here is derived from an EMBL/GenBank/DDBJ whole genome shotgun (WGS) entry which is preliminary data.</text>
</comment>
<protein>
    <submittedName>
        <fullName evidence="2">Uncharacterized protein</fullName>
    </submittedName>
</protein>
<evidence type="ECO:0000313" key="2">
    <source>
        <dbReference type="EMBL" id="RNA39474.1"/>
    </source>
</evidence>
<keyword evidence="1" id="KW-0812">Transmembrane</keyword>
<keyword evidence="3" id="KW-1185">Reference proteome</keyword>